<name>A0A0S2TDM7_9GAMM</name>
<evidence type="ECO:0000256" key="5">
    <source>
        <dbReference type="SAM" id="Coils"/>
    </source>
</evidence>
<gene>
    <name evidence="8" type="ORF">Tel_08515</name>
</gene>
<evidence type="ECO:0000313" key="9">
    <source>
        <dbReference type="Proteomes" id="UP000055136"/>
    </source>
</evidence>
<evidence type="ECO:0000256" key="1">
    <source>
        <dbReference type="ARBA" id="ARBA00022475"/>
    </source>
</evidence>
<dbReference type="PANTHER" id="PTHR41335:SF1">
    <property type="entry name" value="MEMBRANE PROTEIN"/>
    <property type="match status" value="1"/>
</dbReference>
<dbReference type="GO" id="GO:0005886">
    <property type="term" value="C:plasma membrane"/>
    <property type="evidence" value="ECO:0007669"/>
    <property type="project" value="InterPro"/>
</dbReference>
<dbReference type="AlphaFoldDB" id="A0A0S2TDM7"/>
<sequence>MSKIIGLIFLFILAAVVISFTTLNAQSIQIDYYLGSAEIPLAIALVIAIAAGILFGFVASFGMVLRLKRENHRLKKSAKSAESELVSLKAAPSQHSH</sequence>
<reference evidence="8" key="1">
    <citation type="submission" date="2015-10" db="EMBL/GenBank/DDBJ databases">
        <title>Description of Candidatus Tenderia electrophaga gen. nov, sp. nov., an Uncultivated Electroautotroph from a Biocathode Enrichment.</title>
        <authorList>
            <person name="Eddie B.J."/>
            <person name="Malanoski A.P."/>
            <person name="Wang Z."/>
            <person name="Hall R.J."/>
            <person name="Oh S.D."/>
            <person name="Heiner C."/>
            <person name="Lin B."/>
            <person name="Strycharz-Glaven S.M."/>
        </authorList>
    </citation>
    <scope>NUCLEOTIDE SEQUENCE [LARGE SCALE GENOMIC DNA]</scope>
    <source>
        <strain evidence="8">NRL1</strain>
    </source>
</reference>
<evidence type="ECO:0000256" key="6">
    <source>
        <dbReference type="SAM" id="Phobius"/>
    </source>
</evidence>
<keyword evidence="4 6" id="KW-0472">Membrane</keyword>
<keyword evidence="1" id="KW-1003">Cell membrane</keyword>
<dbReference type="STRING" id="1748243.Tel_08515"/>
<feature type="domain" description="Lipopolysaccharide assembly protein A" evidence="7">
    <location>
        <begin position="23"/>
        <end position="85"/>
    </location>
</feature>
<organism evidence="8 9">
    <name type="scientific">Candidatus Tenderia electrophaga</name>
    <dbReference type="NCBI Taxonomy" id="1748243"/>
    <lineage>
        <taxon>Bacteria</taxon>
        <taxon>Pseudomonadati</taxon>
        <taxon>Pseudomonadota</taxon>
        <taxon>Gammaproteobacteria</taxon>
        <taxon>Candidatus Tenderiales</taxon>
        <taxon>Candidatus Tenderiaceae</taxon>
        <taxon>Candidatus Tenderia</taxon>
    </lineage>
</organism>
<protein>
    <recommendedName>
        <fullName evidence="7">Lipopolysaccharide assembly protein A domain-containing protein</fullName>
    </recommendedName>
</protein>
<dbReference type="KEGG" id="tee:Tel_08515"/>
<dbReference type="PANTHER" id="PTHR41335">
    <property type="entry name" value="MEMBRANE PROTEIN-RELATED"/>
    <property type="match status" value="1"/>
</dbReference>
<keyword evidence="3 6" id="KW-1133">Transmembrane helix</keyword>
<evidence type="ECO:0000313" key="8">
    <source>
        <dbReference type="EMBL" id="ALP53197.1"/>
    </source>
</evidence>
<keyword evidence="9" id="KW-1185">Reference proteome</keyword>
<feature type="coiled-coil region" evidence="5">
    <location>
        <begin position="64"/>
        <end position="91"/>
    </location>
</feature>
<proteinExistence type="predicted"/>
<evidence type="ECO:0000256" key="3">
    <source>
        <dbReference type="ARBA" id="ARBA00022989"/>
    </source>
</evidence>
<keyword evidence="5" id="KW-0175">Coiled coil</keyword>
<dbReference type="Proteomes" id="UP000055136">
    <property type="component" value="Chromosome"/>
</dbReference>
<keyword evidence="2 6" id="KW-0812">Transmembrane</keyword>
<accession>A0A0S2TDM7</accession>
<dbReference type="Pfam" id="PF06305">
    <property type="entry name" value="LapA_dom"/>
    <property type="match status" value="1"/>
</dbReference>
<evidence type="ECO:0000256" key="2">
    <source>
        <dbReference type="ARBA" id="ARBA00022692"/>
    </source>
</evidence>
<evidence type="ECO:0000259" key="7">
    <source>
        <dbReference type="Pfam" id="PF06305"/>
    </source>
</evidence>
<dbReference type="InterPro" id="IPR010445">
    <property type="entry name" value="LapA_dom"/>
</dbReference>
<dbReference type="EMBL" id="CP013099">
    <property type="protein sequence ID" value="ALP53197.1"/>
    <property type="molecule type" value="Genomic_DNA"/>
</dbReference>
<feature type="transmembrane region" description="Helical" evidence="6">
    <location>
        <begin position="41"/>
        <end position="65"/>
    </location>
</feature>
<evidence type="ECO:0000256" key="4">
    <source>
        <dbReference type="ARBA" id="ARBA00023136"/>
    </source>
</evidence>